<evidence type="ECO:0000313" key="1">
    <source>
        <dbReference type="EnsemblPlants" id="TuG1812G0200000536.01.T01.cds296995"/>
    </source>
</evidence>
<reference evidence="1" key="3">
    <citation type="submission" date="2022-06" db="UniProtKB">
        <authorList>
            <consortium name="EnsemblPlants"/>
        </authorList>
    </citation>
    <scope>IDENTIFICATION</scope>
</reference>
<dbReference type="Proteomes" id="UP000015106">
    <property type="component" value="Chromosome 2"/>
</dbReference>
<dbReference type="AlphaFoldDB" id="A0A8R7P9D9"/>
<reference evidence="1" key="2">
    <citation type="submission" date="2018-03" db="EMBL/GenBank/DDBJ databases">
        <title>The Triticum urartu genome reveals the dynamic nature of wheat genome evolution.</title>
        <authorList>
            <person name="Ling H."/>
            <person name="Ma B."/>
            <person name="Shi X."/>
            <person name="Liu H."/>
            <person name="Dong L."/>
            <person name="Sun H."/>
            <person name="Cao Y."/>
            <person name="Gao Q."/>
            <person name="Zheng S."/>
            <person name="Li Y."/>
            <person name="Yu Y."/>
            <person name="Du H."/>
            <person name="Qi M."/>
            <person name="Li Y."/>
            <person name="Yu H."/>
            <person name="Cui Y."/>
            <person name="Wang N."/>
            <person name="Chen C."/>
            <person name="Wu H."/>
            <person name="Zhao Y."/>
            <person name="Zhang J."/>
            <person name="Li Y."/>
            <person name="Zhou W."/>
            <person name="Zhang B."/>
            <person name="Hu W."/>
            <person name="Eijk M."/>
            <person name="Tang J."/>
            <person name="Witsenboer H."/>
            <person name="Zhao S."/>
            <person name="Li Z."/>
            <person name="Zhang A."/>
            <person name="Wang D."/>
            <person name="Liang C."/>
        </authorList>
    </citation>
    <scope>NUCLEOTIDE SEQUENCE [LARGE SCALE GENOMIC DNA]</scope>
    <source>
        <strain evidence="1">cv. G1812</strain>
    </source>
</reference>
<reference evidence="2" key="1">
    <citation type="journal article" date="2013" name="Nature">
        <title>Draft genome of the wheat A-genome progenitor Triticum urartu.</title>
        <authorList>
            <person name="Ling H.Q."/>
            <person name="Zhao S."/>
            <person name="Liu D."/>
            <person name="Wang J."/>
            <person name="Sun H."/>
            <person name="Zhang C."/>
            <person name="Fan H."/>
            <person name="Li D."/>
            <person name="Dong L."/>
            <person name="Tao Y."/>
            <person name="Gao C."/>
            <person name="Wu H."/>
            <person name="Li Y."/>
            <person name="Cui Y."/>
            <person name="Guo X."/>
            <person name="Zheng S."/>
            <person name="Wang B."/>
            <person name="Yu K."/>
            <person name="Liang Q."/>
            <person name="Yang W."/>
            <person name="Lou X."/>
            <person name="Chen J."/>
            <person name="Feng M."/>
            <person name="Jian J."/>
            <person name="Zhang X."/>
            <person name="Luo G."/>
            <person name="Jiang Y."/>
            <person name="Liu J."/>
            <person name="Wang Z."/>
            <person name="Sha Y."/>
            <person name="Zhang B."/>
            <person name="Wu H."/>
            <person name="Tang D."/>
            <person name="Shen Q."/>
            <person name="Xue P."/>
            <person name="Zou S."/>
            <person name="Wang X."/>
            <person name="Liu X."/>
            <person name="Wang F."/>
            <person name="Yang Y."/>
            <person name="An X."/>
            <person name="Dong Z."/>
            <person name="Zhang K."/>
            <person name="Zhang X."/>
            <person name="Luo M.C."/>
            <person name="Dvorak J."/>
            <person name="Tong Y."/>
            <person name="Wang J."/>
            <person name="Yang H."/>
            <person name="Li Z."/>
            <person name="Wang D."/>
            <person name="Zhang A."/>
            <person name="Wang J."/>
        </authorList>
    </citation>
    <scope>NUCLEOTIDE SEQUENCE</scope>
    <source>
        <strain evidence="2">cv. G1812</strain>
    </source>
</reference>
<sequence>MWPSITKEELVQRAIGHELIYKQSVSSLIAETKQPDQVLVKCLPDGLHFHHELLLSLLLELSNFLDGDAGRMLILQPSFVHSTRGTAAKHLMETTGCLLQFIVSKNLWGQYRTT</sequence>
<proteinExistence type="predicted"/>
<organism evidence="1 2">
    <name type="scientific">Triticum urartu</name>
    <name type="common">Red wild einkorn</name>
    <name type="synonym">Crithodium urartu</name>
    <dbReference type="NCBI Taxonomy" id="4572"/>
    <lineage>
        <taxon>Eukaryota</taxon>
        <taxon>Viridiplantae</taxon>
        <taxon>Streptophyta</taxon>
        <taxon>Embryophyta</taxon>
        <taxon>Tracheophyta</taxon>
        <taxon>Spermatophyta</taxon>
        <taxon>Magnoliopsida</taxon>
        <taxon>Liliopsida</taxon>
        <taxon>Poales</taxon>
        <taxon>Poaceae</taxon>
        <taxon>BOP clade</taxon>
        <taxon>Pooideae</taxon>
        <taxon>Triticodae</taxon>
        <taxon>Triticeae</taxon>
        <taxon>Triticinae</taxon>
        <taxon>Triticum</taxon>
    </lineage>
</organism>
<keyword evidence="2" id="KW-1185">Reference proteome</keyword>
<name>A0A8R7P9D9_TRIUA</name>
<protein>
    <submittedName>
        <fullName evidence="1">Uncharacterized protein</fullName>
    </submittedName>
</protein>
<accession>A0A8R7P9D9</accession>
<dbReference type="Gramene" id="TuG1812G0200000536.01.T01">
    <property type="protein sequence ID" value="TuG1812G0200000536.01.T01.cds296995"/>
    <property type="gene ID" value="TuG1812G0200000536.01"/>
</dbReference>
<evidence type="ECO:0000313" key="2">
    <source>
        <dbReference type="Proteomes" id="UP000015106"/>
    </source>
</evidence>
<dbReference type="EnsemblPlants" id="TuG1812G0200000536.01.T01">
    <property type="protein sequence ID" value="TuG1812G0200000536.01.T01.cds296995"/>
    <property type="gene ID" value="TuG1812G0200000536.01"/>
</dbReference>